<dbReference type="EMBL" id="AVBG01000001">
    <property type="protein sequence ID" value="KGP92763.1"/>
    <property type="molecule type" value="Genomic_DNA"/>
</dbReference>
<dbReference type="EC" id="6.-.-.-" evidence="2"/>
<dbReference type="RefSeq" id="WP_036778420.1">
    <property type="nucleotide sequence ID" value="NZ_AVBG01000001.1"/>
</dbReference>
<dbReference type="HAMAP" id="MF_01867">
    <property type="entry name" value="BshC"/>
    <property type="match status" value="1"/>
</dbReference>
<evidence type="ECO:0000259" key="4">
    <source>
        <dbReference type="Pfam" id="PF24850"/>
    </source>
</evidence>
<dbReference type="Pfam" id="PF24850">
    <property type="entry name" value="CC_BshC"/>
    <property type="match status" value="1"/>
</dbReference>
<evidence type="ECO:0000259" key="3">
    <source>
        <dbReference type="Pfam" id="PF10079"/>
    </source>
</evidence>
<accession>A0A0A2V153</accession>
<reference evidence="5 6" key="1">
    <citation type="submission" date="2013-08" db="EMBL/GenBank/DDBJ databases">
        <title>Genome of Pontibacillus chungwhensis.</title>
        <authorList>
            <person name="Wang Q."/>
            <person name="Wang G."/>
        </authorList>
    </citation>
    <scope>NUCLEOTIDE SEQUENCE [LARGE SCALE GENOMIC DNA]</scope>
    <source>
        <strain evidence="5 6">BH030062</strain>
    </source>
</reference>
<dbReference type="Pfam" id="PF10079">
    <property type="entry name" value="Rossmann-like_BshC"/>
    <property type="match status" value="1"/>
</dbReference>
<protein>
    <recommendedName>
        <fullName evidence="2">Putative cysteine ligase BshC</fullName>
        <ecNumber evidence="2">6.-.-.-</ecNumber>
    </recommendedName>
</protein>
<comment type="function">
    <text evidence="2">Involved in bacillithiol (BSH) biosynthesis. May catalyze the last step of the pathway, the addition of cysteine to glucosamine malate (GlcN-Mal) to generate BSH.</text>
</comment>
<evidence type="ECO:0000313" key="6">
    <source>
        <dbReference type="Proteomes" id="UP000030153"/>
    </source>
</evidence>
<dbReference type="STRING" id="1385513.N780_10405"/>
<evidence type="ECO:0000256" key="2">
    <source>
        <dbReference type="HAMAP-Rule" id="MF_01867"/>
    </source>
</evidence>
<sequence length="541" mass="63311">MRIQPIALPSQNKFIQHYRAQEQELLNKFHYNPYKQEEYEKRAQELDSRTFQREELADHLQVVNKKWGAGDATFTNIERLRNPESVVVVGGQQAGLLTGPLYTIHKMISIIIMAKEQEDALGRPVLPVFWIAGEDHDFDEINHIYMPQSPRMKKHKILQKQMKKEAISEMDMDEEAIQSWLDRLFVGLHESEYTNRIYELFKSEIKGSATFVDLFARITHYFFSEEGLVLLDAQDEDLRRLESIYFQEMIKKQPEISEGVVRSLHQTAQQGYAVNLEAEVDDGHLFYKWNGERTLLMKDEEGYWRGKKDECCLSEEELMHIAETEPHLLSNNVVTRPLMQDLVLPTLSFIAGPGEVGYWSALKSVFESLGIQMPPVMPRLSLTLLDRKNEKWLRRHLIDVEQAVNEGVTEDKSKWIAMQSYPPIEELADEVKRAIERAHRPLKEKAHEIRDDIGQIAEKNLFHLFRDVEFLQERMAQGLEEKHSRELEVFDQIDLRLHPEGGLQERVWNILPFVNDYGPDLPKQLLSVQYDWKKAHHVIFL</sequence>
<comment type="similarity">
    <text evidence="2">Belongs to the BshC family.</text>
</comment>
<evidence type="ECO:0000256" key="1">
    <source>
        <dbReference type="ARBA" id="ARBA00022598"/>
    </source>
</evidence>
<keyword evidence="6" id="KW-1185">Reference proteome</keyword>
<comment type="caution">
    <text evidence="5">The sequence shown here is derived from an EMBL/GenBank/DDBJ whole genome shotgun (WGS) entry which is preliminary data.</text>
</comment>
<name>A0A0A2V153_9BACI</name>
<dbReference type="InterPro" id="IPR011199">
    <property type="entry name" value="Bacillithiol_biosynth_BshC"/>
</dbReference>
<keyword evidence="1 2" id="KW-0436">Ligase</keyword>
<dbReference type="eggNOG" id="COG4365">
    <property type="taxonomic scope" value="Bacteria"/>
</dbReference>
<dbReference type="AlphaFoldDB" id="A0A0A2V153"/>
<evidence type="ECO:0000313" key="5">
    <source>
        <dbReference type="EMBL" id="KGP92763.1"/>
    </source>
</evidence>
<dbReference type="GO" id="GO:0016874">
    <property type="term" value="F:ligase activity"/>
    <property type="evidence" value="ECO:0007669"/>
    <property type="project" value="UniProtKB-UniRule"/>
</dbReference>
<dbReference type="OrthoDB" id="9765151at2"/>
<feature type="domain" description="Bacillithiol biosynthesis BshC C-terminal coiled-coil" evidence="4">
    <location>
        <begin position="383"/>
        <end position="541"/>
    </location>
</feature>
<dbReference type="Proteomes" id="UP000030153">
    <property type="component" value="Unassembled WGS sequence"/>
</dbReference>
<dbReference type="NCBIfam" id="TIGR03998">
    <property type="entry name" value="thiol_BshC"/>
    <property type="match status" value="1"/>
</dbReference>
<feature type="domain" description="Bacillithiol biosynthesis BshC N-terminal Rossmann-like" evidence="3">
    <location>
        <begin position="1"/>
        <end position="380"/>
    </location>
</feature>
<proteinExistence type="inferred from homology"/>
<dbReference type="InterPro" id="IPR055399">
    <property type="entry name" value="CC_BshC"/>
</dbReference>
<dbReference type="InterPro" id="IPR055398">
    <property type="entry name" value="Rossmann-like_BshC"/>
</dbReference>
<organism evidence="5 6">
    <name type="scientific">Pontibacillus chungwhensis BH030062</name>
    <dbReference type="NCBI Taxonomy" id="1385513"/>
    <lineage>
        <taxon>Bacteria</taxon>
        <taxon>Bacillati</taxon>
        <taxon>Bacillota</taxon>
        <taxon>Bacilli</taxon>
        <taxon>Bacillales</taxon>
        <taxon>Bacillaceae</taxon>
        <taxon>Pontibacillus</taxon>
    </lineage>
</organism>
<gene>
    <name evidence="2" type="primary">bshC</name>
    <name evidence="5" type="ORF">N780_10405</name>
</gene>
<dbReference type="PIRSF" id="PIRSF012535">
    <property type="entry name" value="UCP012535"/>
    <property type="match status" value="1"/>
</dbReference>